<accession>A0A5P1EKY1</accession>
<evidence type="ECO:0000313" key="1">
    <source>
        <dbReference type="EMBL" id="ONK66434.1"/>
    </source>
</evidence>
<dbReference type="AlphaFoldDB" id="A0A5P1EKY1"/>
<proteinExistence type="predicted"/>
<sequence>MAPKTAIDRSKGKGKKVIGASDDPAFSSAFSVVYPSIPIPQQGAFGADGTQAMEYEFHYSSLEGISMFEDRE</sequence>
<reference evidence="2" key="1">
    <citation type="journal article" date="2017" name="Nat. Commun.">
        <title>The asparagus genome sheds light on the origin and evolution of a young Y chromosome.</title>
        <authorList>
            <person name="Harkess A."/>
            <person name="Zhou J."/>
            <person name="Xu C."/>
            <person name="Bowers J.E."/>
            <person name="Van der Hulst R."/>
            <person name="Ayyampalayam S."/>
            <person name="Mercati F."/>
            <person name="Riccardi P."/>
            <person name="McKain M.R."/>
            <person name="Kakrana A."/>
            <person name="Tang H."/>
            <person name="Ray J."/>
            <person name="Groenendijk J."/>
            <person name="Arikit S."/>
            <person name="Mathioni S.M."/>
            <person name="Nakano M."/>
            <person name="Shan H."/>
            <person name="Telgmann-Rauber A."/>
            <person name="Kanno A."/>
            <person name="Yue Z."/>
            <person name="Chen H."/>
            <person name="Li W."/>
            <person name="Chen Y."/>
            <person name="Xu X."/>
            <person name="Zhang Y."/>
            <person name="Luo S."/>
            <person name="Chen H."/>
            <person name="Gao J."/>
            <person name="Mao Z."/>
            <person name="Pires J.C."/>
            <person name="Luo M."/>
            <person name="Kudrna D."/>
            <person name="Wing R.A."/>
            <person name="Meyers B.C."/>
            <person name="Yi K."/>
            <person name="Kong H."/>
            <person name="Lavrijsen P."/>
            <person name="Sunseri F."/>
            <person name="Falavigna A."/>
            <person name="Ye Y."/>
            <person name="Leebens-Mack J.H."/>
            <person name="Chen G."/>
        </authorList>
    </citation>
    <scope>NUCLEOTIDE SEQUENCE [LARGE SCALE GENOMIC DNA]</scope>
    <source>
        <strain evidence="2">cv. DH0086</strain>
    </source>
</reference>
<dbReference type="Gramene" id="ONK66434">
    <property type="protein sequence ID" value="ONK66434"/>
    <property type="gene ID" value="A4U43_C06F7970"/>
</dbReference>
<dbReference type="EMBL" id="CM007386">
    <property type="protein sequence ID" value="ONK66434.1"/>
    <property type="molecule type" value="Genomic_DNA"/>
</dbReference>
<gene>
    <name evidence="1" type="ORF">A4U43_C06F7970</name>
</gene>
<organism evidence="1 2">
    <name type="scientific">Asparagus officinalis</name>
    <name type="common">Garden asparagus</name>
    <dbReference type="NCBI Taxonomy" id="4686"/>
    <lineage>
        <taxon>Eukaryota</taxon>
        <taxon>Viridiplantae</taxon>
        <taxon>Streptophyta</taxon>
        <taxon>Embryophyta</taxon>
        <taxon>Tracheophyta</taxon>
        <taxon>Spermatophyta</taxon>
        <taxon>Magnoliopsida</taxon>
        <taxon>Liliopsida</taxon>
        <taxon>Asparagales</taxon>
        <taxon>Asparagaceae</taxon>
        <taxon>Asparagoideae</taxon>
        <taxon>Asparagus</taxon>
    </lineage>
</organism>
<protein>
    <submittedName>
        <fullName evidence="1">Uncharacterized protein</fullName>
    </submittedName>
</protein>
<dbReference type="Proteomes" id="UP000243459">
    <property type="component" value="Chromosome 6"/>
</dbReference>
<evidence type="ECO:0000313" key="2">
    <source>
        <dbReference type="Proteomes" id="UP000243459"/>
    </source>
</evidence>
<keyword evidence="2" id="KW-1185">Reference proteome</keyword>
<name>A0A5P1EKY1_ASPOF</name>